<dbReference type="Proteomes" id="UP000572680">
    <property type="component" value="Unassembled WGS sequence"/>
</dbReference>
<protein>
    <recommendedName>
        <fullName evidence="1">non-specific serine/threonine protein kinase</fullName>
        <ecNumber evidence="1">2.7.11.1</ecNumber>
    </recommendedName>
</protein>
<keyword evidence="11" id="KW-1185">Reference proteome</keyword>
<keyword evidence="8" id="KW-1133">Transmembrane helix</keyword>
<dbReference type="GO" id="GO:0004674">
    <property type="term" value="F:protein serine/threonine kinase activity"/>
    <property type="evidence" value="ECO:0007669"/>
    <property type="project" value="UniProtKB-KW"/>
</dbReference>
<evidence type="ECO:0000256" key="2">
    <source>
        <dbReference type="ARBA" id="ARBA00022527"/>
    </source>
</evidence>
<keyword evidence="5" id="KW-0418">Kinase</keyword>
<feature type="transmembrane region" description="Helical" evidence="8">
    <location>
        <begin position="345"/>
        <end position="366"/>
    </location>
</feature>
<dbReference type="RefSeq" id="WP_182846191.1">
    <property type="nucleotide sequence ID" value="NZ_JACJIA010000008.1"/>
</dbReference>
<evidence type="ECO:0000259" key="9">
    <source>
        <dbReference type="PROSITE" id="PS50011"/>
    </source>
</evidence>
<keyword evidence="6" id="KW-0067">ATP-binding</keyword>
<accession>A0A7W3LTM6</accession>
<proteinExistence type="predicted"/>
<dbReference type="Pfam" id="PF00069">
    <property type="entry name" value="Pkinase"/>
    <property type="match status" value="1"/>
</dbReference>
<evidence type="ECO:0000256" key="5">
    <source>
        <dbReference type="ARBA" id="ARBA00022777"/>
    </source>
</evidence>
<sequence length="588" mass="60508">MAGAHDRVCDAPGTGRIGRDGTQVVNGWTVPGFTHSQELGGGTAGRVVLAVDDVTQTQVAIKYLDARLDGDEAFMSRFRLVARRLSQLEDPNVVDFFDFVESPNGTAIVMERAEGVTLRRVLAAKGPTGPLAALSALGGVLLGLAAAHERDIVHGAVRPANIMIDPTGDEHGGGLPAGNTRLTDFALAPAGAEAANGPAYAAPELWDGGAATVASDLYAATAVFFECLTGRPPFTGRSQSALAKAHREAPIPVDGVPGPLHDLINQGLAKDPEKRPASAADFLGMVEDAAVEAYGPAWEAQGRGRLVELAREAAKAPEPKPSRSSGRTAVRPASAPARGGRRGRVLVAAAAVLLVGGGVAGAATLLNGDRKGDGVATRPATSGVPEPVRTPAVPPEATALAQQIEQATAGTPSVSFALNGSGLGGPLRANGMLASAAGAPGSYSMSLAGARETRKSARTVLVQDTLYLKMGKRWRQVPVAGQQRGYAALASQVRAATAPAHVLTLLKSATTFGKGKIVYHGTAPVGAVPALGDLARQTGAQQVEFVIRLDRANRPSAVKLTMGAKPRTRTLFTNYSGWSRKTVAAPRG</sequence>
<keyword evidence="3 10" id="KW-0808">Transferase</keyword>
<feature type="region of interest" description="Disordered" evidence="7">
    <location>
        <begin position="369"/>
        <end position="391"/>
    </location>
</feature>
<dbReference type="EC" id="2.7.11.1" evidence="1"/>
<keyword evidence="4" id="KW-0547">Nucleotide-binding</keyword>
<keyword evidence="2" id="KW-0723">Serine/threonine-protein kinase</keyword>
<dbReference type="PANTHER" id="PTHR43289">
    <property type="entry name" value="MITOGEN-ACTIVATED PROTEIN KINASE KINASE KINASE 20-RELATED"/>
    <property type="match status" value="1"/>
</dbReference>
<dbReference type="InterPro" id="IPR011009">
    <property type="entry name" value="Kinase-like_dom_sf"/>
</dbReference>
<reference evidence="10 11" key="1">
    <citation type="submission" date="2020-08" db="EMBL/GenBank/DDBJ databases">
        <title>Genomic Encyclopedia of Type Strains, Phase IV (KMG-IV): sequencing the most valuable type-strain genomes for metagenomic binning, comparative biology and taxonomic classification.</title>
        <authorList>
            <person name="Goeker M."/>
        </authorList>
    </citation>
    <scope>NUCLEOTIDE SEQUENCE [LARGE SCALE GENOMIC DNA]</scope>
    <source>
        <strain evidence="10 11">DSM 44197</strain>
    </source>
</reference>
<feature type="compositionally biased region" description="Low complexity" evidence="7">
    <location>
        <begin position="322"/>
        <end position="338"/>
    </location>
</feature>
<dbReference type="EMBL" id="JACJIA010000008">
    <property type="protein sequence ID" value="MBA8954054.1"/>
    <property type="molecule type" value="Genomic_DNA"/>
</dbReference>
<feature type="domain" description="Protein kinase" evidence="9">
    <location>
        <begin position="33"/>
        <end position="291"/>
    </location>
</feature>
<dbReference type="AlphaFoldDB" id="A0A7W3LTM6"/>
<dbReference type="CDD" id="cd14014">
    <property type="entry name" value="STKc_PknB_like"/>
    <property type="match status" value="1"/>
</dbReference>
<comment type="caution">
    <text evidence="10">The sequence shown here is derived from an EMBL/GenBank/DDBJ whole genome shotgun (WGS) entry which is preliminary data.</text>
</comment>
<feature type="compositionally biased region" description="Basic and acidic residues" evidence="7">
    <location>
        <begin position="311"/>
        <end position="321"/>
    </location>
</feature>
<dbReference type="Gene3D" id="1.10.510.10">
    <property type="entry name" value="Transferase(Phosphotransferase) domain 1"/>
    <property type="match status" value="1"/>
</dbReference>
<evidence type="ECO:0000313" key="11">
    <source>
        <dbReference type="Proteomes" id="UP000572680"/>
    </source>
</evidence>
<gene>
    <name evidence="10" type="ORF">HNR61_005708</name>
</gene>
<evidence type="ECO:0000313" key="10">
    <source>
        <dbReference type="EMBL" id="MBA8954054.1"/>
    </source>
</evidence>
<feature type="region of interest" description="Disordered" evidence="7">
    <location>
        <begin position="311"/>
        <end position="341"/>
    </location>
</feature>
<dbReference type="PANTHER" id="PTHR43289:SF6">
    <property type="entry name" value="SERINE_THREONINE-PROTEIN KINASE NEKL-3"/>
    <property type="match status" value="1"/>
</dbReference>
<name>A0A7W3LTM6_ACTNM</name>
<dbReference type="PROSITE" id="PS50011">
    <property type="entry name" value="PROTEIN_KINASE_DOM"/>
    <property type="match status" value="1"/>
</dbReference>
<dbReference type="GO" id="GO:0005524">
    <property type="term" value="F:ATP binding"/>
    <property type="evidence" value="ECO:0007669"/>
    <property type="project" value="UniProtKB-KW"/>
</dbReference>
<evidence type="ECO:0000256" key="8">
    <source>
        <dbReference type="SAM" id="Phobius"/>
    </source>
</evidence>
<evidence type="ECO:0000256" key="1">
    <source>
        <dbReference type="ARBA" id="ARBA00012513"/>
    </source>
</evidence>
<keyword evidence="8" id="KW-0472">Membrane</keyword>
<evidence type="ECO:0000256" key="7">
    <source>
        <dbReference type="SAM" id="MobiDB-lite"/>
    </source>
</evidence>
<evidence type="ECO:0000256" key="4">
    <source>
        <dbReference type="ARBA" id="ARBA00022741"/>
    </source>
</evidence>
<evidence type="ECO:0000256" key="6">
    <source>
        <dbReference type="ARBA" id="ARBA00022840"/>
    </source>
</evidence>
<dbReference type="InterPro" id="IPR000719">
    <property type="entry name" value="Prot_kinase_dom"/>
</dbReference>
<evidence type="ECO:0000256" key="3">
    <source>
        <dbReference type="ARBA" id="ARBA00022679"/>
    </source>
</evidence>
<dbReference type="Gene3D" id="2.50.20.20">
    <property type="match status" value="1"/>
</dbReference>
<dbReference type="Gene3D" id="3.30.200.20">
    <property type="entry name" value="Phosphorylase Kinase, domain 1"/>
    <property type="match status" value="1"/>
</dbReference>
<organism evidence="10 11">
    <name type="scientific">Actinomadura namibiensis</name>
    <dbReference type="NCBI Taxonomy" id="182080"/>
    <lineage>
        <taxon>Bacteria</taxon>
        <taxon>Bacillati</taxon>
        <taxon>Actinomycetota</taxon>
        <taxon>Actinomycetes</taxon>
        <taxon>Streptosporangiales</taxon>
        <taxon>Thermomonosporaceae</taxon>
        <taxon>Actinomadura</taxon>
    </lineage>
</organism>
<dbReference type="SUPFAM" id="SSF56112">
    <property type="entry name" value="Protein kinase-like (PK-like)"/>
    <property type="match status" value="1"/>
</dbReference>
<keyword evidence="8" id="KW-0812">Transmembrane</keyword>